<feature type="transmembrane region" description="Helical" evidence="1">
    <location>
        <begin position="29"/>
        <end position="48"/>
    </location>
</feature>
<organism evidence="2 3">
    <name type="scientific">Xanthocytophaga agilis</name>
    <dbReference type="NCBI Taxonomy" id="3048010"/>
    <lineage>
        <taxon>Bacteria</taxon>
        <taxon>Pseudomonadati</taxon>
        <taxon>Bacteroidota</taxon>
        <taxon>Cytophagia</taxon>
        <taxon>Cytophagales</taxon>
        <taxon>Rhodocytophagaceae</taxon>
        <taxon>Xanthocytophaga</taxon>
    </lineage>
</organism>
<dbReference type="EMBL" id="JASJOU010000003">
    <property type="protein sequence ID" value="MDJ1501159.1"/>
    <property type="molecule type" value="Genomic_DNA"/>
</dbReference>
<sequence length="156" mass="17617">MTHTTKLNWLSKTCLQLTKRLKASSMVELTVAMVVLTLVTGAALLLYMQVTRSGITIQGQRWQLWLIHYAQQTKQQSDYRNTQLAFPEGTVTREITMYQNTPNLLLLTLTFTPIPEADESLASSSTYTGTGLLTIPKQKAYIHQEIIYLDHAIATK</sequence>
<gene>
    <name evidence="2" type="ORF">QNI22_10895</name>
</gene>
<keyword evidence="1" id="KW-0812">Transmembrane</keyword>
<accession>A0AAE3R4C5</accession>
<name>A0AAE3R4C5_9BACT</name>
<evidence type="ECO:0000313" key="2">
    <source>
        <dbReference type="EMBL" id="MDJ1501159.1"/>
    </source>
</evidence>
<reference evidence="2" key="1">
    <citation type="submission" date="2023-05" db="EMBL/GenBank/DDBJ databases">
        <authorList>
            <person name="Zhang X."/>
        </authorList>
    </citation>
    <scope>NUCLEOTIDE SEQUENCE</scope>
    <source>
        <strain evidence="2">BD1B2-1</strain>
    </source>
</reference>
<dbReference type="AlphaFoldDB" id="A0AAE3R4C5"/>
<comment type="caution">
    <text evidence="2">The sequence shown here is derived from an EMBL/GenBank/DDBJ whole genome shotgun (WGS) entry which is preliminary data.</text>
</comment>
<protein>
    <submittedName>
        <fullName evidence="2">Uncharacterized protein</fullName>
    </submittedName>
</protein>
<dbReference type="RefSeq" id="WP_314510653.1">
    <property type="nucleotide sequence ID" value="NZ_JASJOU010000003.1"/>
</dbReference>
<keyword evidence="3" id="KW-1185">Reference proteome</keyword>
<evidence type="ECO:0000256" key="1">
    <source>
        <dbReference type="SAM" id="Phobius"/>
    </source>
</evidence>
<dbReference type="Proteomes" id="UP001232063">
    <property type="component" value="Unassembled WGS sequence"/>
</dbReference>
<proteinExistence type="predicted"/>
<keyword evidence="1" id="KW-1133">Transmembrane helix</keyword>
<keyword evidence="1" id="KW-0472">Membrane</keyword>
<evidence type="ECO:0000313" key="3">
    <source>
        <dbReference type="Proteomes" id="UP001232063"/>
    </source>
</evidence>